<dbReference type="EMBL" id="JAESND010000001">
    <property type="protein sequence ID" value="MBM3114979.1"/>
    <property type="molecule type" value="Genomic_DNA"/>
</dbReference>
<dbReference type="Gene3D" id="1.10.443.10">
    <property type="entry name" value="Intergrase catalytic core"/>
    <property type="match status" value="1"/>
</dbReference>
<accession>A0ABS2BJH1</accession>
<dbReference type="InterPro" id="IPR011010">
    <property type="entry name" value="DNA_brk_join_enz"/>
</dbReference>
<dbReference type="InterPro" id="IPR013762">
    <property type="entry name" value="Integrase-like_cat_sf"/>
</dbReference>
<evidence type="ECO:0008006" key="5">
    <source>
        <dbReference type="Google" id="ProtNLM"/>
    </source>
</evidence>
<feature type="compositionally biased region" description="Basic residues" evidence="2">
    <location>
        <begin position="102"/>
        <end position="111"/>
    </location>
</feature>
<keyword evidence="1" id="KW-0233">DNA recombination</keyword>
<feature type="region of interest" description="Disordered" evidence="2">
    <location>
        <begin position="76"/>
        <end position="111"/>
    </location>
</feature>
<sequence>MRVLVEWMPRLREAMATANALPRPVKALHIFSRHDGQPYTMSGFNSLVQRLQRAWEAAGNERFTIHDMRAKAVTKLRDEGRQAKDITGHKSDQAIDSTYDRRRVRKGSAVE</sequence>
<evidence type="ECO:0000313" key="4">
    <source>
        <dbReference type="Proteomes" id="UP000809431"/>
    </source>
</evidence>
<reference evidence="3 4" key="1">
    <citation type="submission" date="2021-01" db="EMBL/GenBank/DDBJ databases">
        <title>Draft Genome Sequence and Polyhydroxyalkanoate Biosynthetic Potential of Jeongeupia naejangsanensis Type Strain DSM 24253.</title>
        <authorList>
            <person name="Turrini P."/>
            <person name="Artuso I."/>
            <person name="Lugli G.A."/>
            <person name="Frangipani E."/>
            <person name="Ventura M."/>
            <person name="Visca P."/>
        </authorList>
    </citation>
    <scope>NUCLEOTIDE SEQUENCE [LARGE SCALE GENOMIC DNA]</scope>
    <source>
        <strain evidence="3 4">DSM 24253</strain>
    </source>
</reference>
<evidence type="ECO:0000256" key="1">
    <source>
        <dbReference type="ARBA" id="ARBA00023172"/>
    </source>
</evidence>
<dbReference type="Proteomes" id="UP000809431">
    <property type="component" value="Unassembled WGS sequence"/>
</dbReference>
<dbReference type="RefSeq" id="WP_203536632.1">
    <property type="nucleotide sequence ID" value="NZ_JAESND010000001.1"/>
</dbReference>
<evidence type="ECO:0000313" key="3">
    <source>
        <dbReference type="EMBL" id="MBM3114979.1"/>
    </source>
</evidence>
<dbReference type="SUPFAM" id="SSF56349">
    <property type="entry name" value="DNA breaking-rejoining enzymes"/>
    <property type="match status" value="1"/>
</dbReference>
<comment type="caution">
    <text evidence="3">The sequence shown here is derived from an EMBL/GenBank/DDBJ whole genome shotgun (WGS) entry which is preliminary data.</text>
</comment>
<name>A0ABS2BJH1_9NEIS</name>
<keyword evidence="4" id="KW-1185">Reference proteome</keyword>
<gene>
    <name evidence="3" type="ORF">JMJ54_03980</name>
</gene>
<evidence type="ECO:0000256" key="2">
    <source>
        <dbReference type="SAM" id="MobiDB-lite"/>
    </source>
</evidence>
<feature type="compositionally biased region" description="Basic and acidic residues" evidence="2">
    <location>
        <begin position="76"/>
        <end position="101"/>
    </location>
</feature>
<proteinExistence type="predicted"/>
<organism evidence="3 4">
    <name type="scientific">Jeongeupia naejangsanensis</name>
    <dbReference type="NCBI Taxonomy" id="613195"/>
    <lineage>
        <taxon>Bacteria</taxon>
        <taxon>Pseudomonadati</taxon>
        <taxon>Pseudomonadota</taxon>
        <taxon>Betaproteobacteria</taxon>
        <taxon>Neisseriales</taxon>
        <taxon>Chitinibacteraceae</taxon>
        <taxon>Jeongeupia</taxon>
    </lineage>
</organism>
<protein>
    <recommendedName>
        <fullName evidence="5">Tyr recombinase domain-containing protein</fullName>
    </recommendedName>
</protein>